<dbReference type="SUPFAM" id="SSF48371">
    <property type="entry name" value="ARM repeat"/>
    <property type="match status" value="1"/>
</dbReference>
<dbReference type="AlphaFoldDB" id="Q3IBS6"/>
<dbReference type="InterPro" id="IPR016024">
    <property type="entry name" value="ARM-type_fold"/>
</dbReference>
<evidence type="ECO:0000313" key="1">
    <source>
        <dbReference type="EMBL" id="CAJ31130.1"/>
    </source>
</evidence>
<protein>
    <recommendedName>
        <fullName evidence="2">HEAT repeat domain-containing protein</fullName>
    </recommendedName>
</protein>
<accession>Q3IBS6</accession>
<name>Q3IBS6_9BACT</name>
<sequence length="164" mass="17767">MELFRAGDGDGLEAIVLQRPQAVRHLIGRMWDTDQEVRRLAARALGVAAAADPEKGADLARRLLWALNDESATNGLYGLAALGEMGFSAPDLMAPFVGPMASYLWDEGLRLEILKALARMAESDRGLIESVRGVLEDHADTSDPEEMRLIEGLLNDTTGGPHES</sequence>
<dbReference type="EMBL" id="CT025834">
    <property type="protein sequence ID" value="CAJ31130.1"/>
    <property type="molecule type" value="Genomic_DNA"/>
</dbReference>
<organism evidence="1">
    <name type="scientific">uncultured sulfate-reducing bacterium</name>
    <dbReference type="NCBI Taxonomy" id="153939"/>
    <lineage>
        <taxon>Bacteria</taxon>
        <taxon>environmental samples</taxon>
    </lineage>
</organism>
<evidence type="ECO:0008006" key="2">
    <source>
        <dbReference type="Google" id="ProtNLM"/>
    </source>
</evidence>
<proteinExistence type="predicted"/>
<dbReference type="InterPro" id="IPR011989">
    <property type="entry name" value="ARM-like"/>
</dbReference>
<reference evidence="1" key="1">
    <citation type="journal article" date="2005" name="J. Bacteriol.">
        <title>Clustered genes related to sulfate respiration in uncultured prokaryotes support the theory of their concomitant horizontal transfer.</title>
        <authorList>
            <person name="Mussmann M."/>
            <person name="Richter M."/>
            <person name="Lombardot T."/>
            <person name="Meyerdierks A."/>
            <person name="Kuever J."/>
            <person name="Kube M."/>
            <person name="Glockner F.O."/>
            <person name="Amann R."/>
        </authorList>
    </citation>
    <scope>NUCLEOTIDE SEQUENCE</scope>
</reference>
<gene>
    <name evidence="1" type="ORF">42c90012</name>
</gene>
<dbReference type="Gene3D" id="1.25.10.10">
    <property type="entry name" value="Leucine-rich Repeat Variant"/>
    <property type="match status" value="1"/>
</dbReference>